<keyword evidence="1" id="KW-0808">Transferase</keyword>
<reference evidence="2" key="1">
    <citation type="submission" date="2015-07" db="EMBL/GenBank/DDBJ databases">
        <authorList>
            <person name="Rodrigo-Torres Lidia"/>
            <person name="Arahal R.David."/>
        </authorList>
    </citation>
    <scope>NUCLEOTIDE SEQUENCE [LARGE SCALE GENOMIC DNA]</scope>
    <source>
        <strain evidence="2">CECT 4801</strain>
    </source>
</reference>
<dbReference type="Gene3D" id="3.40.50.300">
    <property type="entry name" value="P-loop containing nucleotide triphosphate hydrolases"/>
    <property type="match status" value="1"/>
</dbReference>
<dbReference type="PANTHER" id="PTHR39206:SF1">
    <property type="entry name" value="SLL8004 PROTEIN"/>
    <property type="match status" value="1"/>
</dbReference>
<keyword evidence="1" id="KW-0418">Kinase</keyword>
<name>A0A0M6YDP4_9HYPH</name>
<dbReference type="SUPFAM" id="SSF52540">
    <property type="entry name" value="P-loop containing nucleoside triphosphate hydrolases"/>
    <property type="match status" value="1"/>
</dbReference>
<dbReference type="OrthoDB" id="9791543at2"/>
<keyword evidence="2" id="KW-1185">Reference proteome</keyword>
<dbReference type="PANTHER" id="PTHR39206">
    <property type="entry name" value="SLL8004 PROTEIN"/>
    <property type="match status" value="1"/>
</dbReference>
<dbReference type="AlphaFoldDB" id="A0A0M6YDP4"/>
<dbReference type="RefSeq" id="WP_055661396.1">
    <property type="nucleotide sequence ID" value="NZ_CXST01000006.1"/>
</dbReference>
<accession>A0A0M6YDP4</accession>
<dbReference type="Proteomes" id="UP000048926">
    <property type="component" value="Unassembled WGS sequence"/>
</dbReference>
<protein>
    <submittedName>
        <fullName evidence="1">Putative kinase</fullName>
    </submittedName>
</protein>
<evidence type="ECO:0000313" key="2">
    <source>
        <dbReference type="Proteomes" id="UP000048926"/>
    </source>
</evidence>
<proteinExistence type="predicted"/>
<dbReference type="Pfam" id="PF13671">
    <property type="entry name" value="AAA_33"/>
    <property type="match status" value="1"/>
</dbReference>
<gene>
    <name evidence="1" type="ORF">LAL4801_05819</name>
</gene>
<sequence>MSNDSRPRLTVIGGPNGSGKSTIYPTLGLPGEFVNGDEIAKALNSADPESASLQAGREVIRRLDDLLNRRADIVYETTLSSRQSLDLMMRGRAAGYDVSLVFVILNDPELNIERITNRVAQGGHHISPEVVRRRYPRSLEGLKSALEIVESAVVLDNSGIEPELLLSEDENGLSVGKLDPAGQIGKLIAGAMGLT</sequence>
<dbReference type="EMBL" id="CXST01000006">
    <property type="protein sequence ID" value="CTQ47357.1"/>
    <property type="molecule type" value="Genomic_DNA"/>
</dbReference>
<dbReference type="GO" id="GO:0016301">
    <property type="term" value="F:kinase activity"/>
    <property type="evidence" value="ECO:0007669"/>
    <property type="project" value="UniProtKB-KW"/>
</dbReference>
<dbReference type="InterPro" id="IPR027417">
    <property type="entry name" value="P-loop_NTPase"/>
</dbReference>
<evidence type="ECO:0000313" key="1">
    <source>
        <dbReference type="EMBL" id="CTQ47357.1"/>
    </source>
</evidence>
<organism evidence="1 2">
    <name type="scientific">Roseibium aggregatum</name>
    <dbReference type="NCBI Taxonomy" id="187304"/>
    <lineage>
        <taxon>Bacteria</taxon>
        <taxon>Pseudomonadati</taxon>
        <taxon>Pseudomonadota</taxon>
        <taxon>Alphaproteobacteria</taxon>
        <taxon>Hyphomicrobiales</taxon>
        <taxon>Stappiaceae</taxon>
        <taxon>Roseibium</taxon>
    </lineage>
</organism>